<sequence length="414" mass="40908">MPSFFTTGLLAALAGSAAAHMSMDFPAPFRAKSNPFAAAAGNIDYSLTSPLNADGSNYPCKGYISDLDTPSGQPTASFALGQTYNISISGGAAHGGGSCQISLSYDRGQTFTVIESIIGGCPLQKNYDFTIPSDAQAGEALLSWSWHNQIGNREMYQNCAAVTITGGAAKRAMKERAAAYSARPQIFVANIGNGCSVGEGAPVQYPNPGPDVAGTGAGAVPPTGNCGPSGPSGGGDSAPAPPQAPAPTTAAAPPAAPAPTSAQAPAPPAATTAPGGVFHTIPTDKVGPTQAPVGAPSAAPVAPVPTTEAAPPAPVPTTLATATKSSVAAPIGTGTPDSGSGSGGSAGAHAAGSACSPEGEWNCIDGKSFQRCASGTWSAVMQMAPGTKCTPGESPSLAMGPGRRIMRVARSRKW</sequence>
<feature type="signal peptide" evidence="2">
    <location>
        <begin position="1"/>
        <end position="19"/>
    </location>
</feature>
<name>A0AAN6YCX1_9PEZI</name>
<reference evidence="3" key="1">
    <citation type="journal article" date="2023" name="Mol. Phylogenet. Evol.">
        <title>Genome-scale phylogeny and comparative genomics of the fungal order Sordariales.</title>
        <authorList>
            <person name="Hensen N."/>
            <person name="Bonometti L."/>
            <person name="Westerberg I."/>
            <person name="Brannstrom I.O."/>
            <person name="Guillou S."/>
            <person name="Cros-Aarteil S."/>
            <person name="Calhoun S."/>
            <person name="Haridas S."/>
            <person name="Kuo A."/>
            <person name="Mondo S."/>
            <person name="Pangilinan J."/>
            <person name="Riley R."/>
            <person name="LaButti K."/>
            <person name="Andreopoulos B."/>
            <person name="Lipzen A."/>
            <person name="Chen C."/>
            <person name="Yan M."/>
            <person name="Daum C."/>
            <person name="Ng V."/>
            <person name="Clum A."/>
            <person name="Steindorff A."/>
            <person name="Ohm R.A."/>
            <person name="Martin F."/>
            <person name="Silar P."/>
            <person name="Natvig D.O."/>
            <person name="Lalanne C."/>
            <person name="Gautier V."/>
            <person name="Ament-Velasquez S.L."/>
            <person name="Kruys A."/>
            <person name="Hutchinson M.I."/>
            <person name="Powell A.J."/>
            <person name="Barry K."/>
            <person name="Miller A.N."/>
            <person name="Grigoriev I.V."/>
            <person name="Debuchy R."/>
            <person name="Gladieux P."/>
            <person name="Hiltunen Thoren M."/>
            <person name="Johannesson H."/>
        </authorList>
    </citation>
    <scope>NUCLEOTIDE SEQUENCE</scope>
    <source>
        <strain evidence="3">PSN293</strain>
    </source>
</reference>
<dbReference type="PANTHER" id="PTHR36182:SF1">
    <property type="entry name" value="PROTEIN, PUTATIVE (AFU_ORTHOLOGUE AFUA_6G10930)-RELATED"/>
    <property type="match status" value="1"/>
</dbReference>
<protein>
    <recommendedName>
        <fullName evidence="5">Lytic polysaccharide monooxygenase 9</fullName>
    </recommendedName>
</protein>
<accession>A0AAN6YCX1</accession>
<reference evidence="3" key="2">
    <citation type="submission" date="2023-05" db="EMBL/GenBank/DDBJ databases">
        <authorList>
            <consortium name="Lawrence Berkeley National Laboratory"/>
            <person name="Steindorff A."/>
            <person name="Hensen N."/>
            <person name="Bonometti L."/>
            <person name="Westerberg I."/>
            <person name="Brannstrom I.O."/>
            <person name="Guillou S."/>
            <person name="Cros-Aarteil S."/>
            <person name="Calhoun S."/>
            <person name="Haridas S."/>
            <person name="Kuo A."/>
            <person name="Mondo S."/>
            <person name="Pangilinan J."/>
            <person name="Riley R."/>
            <person name="Labutti K."/>
            <person name="Andreopoulos B."/>
            <person name="Lipzen A."/>
            <person name="Chen C."/>
            <person name="Yanf M."/>
            <person name="Daum C."/>
            <person name="Ng V."/>
            <person name="Clum A."/>
            <person name="Ohm R."/>
            <person name="Martin F."/>
            <person name="Silar P."/>
            <person name="Natvig D."/>
            <person name="Lalanne C."/>
            <person name="Gautier V."/>
            <person name="Ament-Velasquez S.L."/>
            <person name="Kruys A."/>
            <person name="Hutchinson M.I."/>
            <person name="Powell A.J."/>
            <person name="Barry K."/>
            <person name="Miller A.N."/>
            <person name="Grigoriev I.V."/>
            <person name="Debuchy R."/>
            <person name="Gladieux P."/>
            <person name="Thoren M.H."/>
            <person name="Johannesson H."/>
        </authorList>
    </citation>
    <scope>NUCLEOTIDE SEQUENCE</scope>
    <source>
        <strain evidence="3">PSN293</strain>
    </source>
</reference>
<comment type="caution">
    <text evidence="3">The sequence shown here is derived from an EMBL/GenBank/DDBJ whole genome shotgun (WGS) entry which is preliminary data.</text>
</comment>
<dbReference type="PANTHER" id="PTHR36182">
    <property type="entry name" value="PROTEIN, PUTATIVE (AFU_ORTHOLOGUE AFUA_6G10930)-RELATED"/>
    <property type="match status" value="1"/>
</dbReference>
<dbReference type="AlphaFoldDB" id="A0AAN6YCX1"/>
<gene>
    <name evidence="3" type="ORF">QBC37DRAFT_98404</name>
</gene>
<feature type="compositionally biased region" description="Low complexity" evidence="1">
    <location>
        <begin position="210"/>
        <end position="229"/>
    </location>
</feature>
<evidence type="ECO:0000256" key="1">
    <source>
        <dbReference type="SAM" id="MobiDB-lite"/>
    </source>
</evidence>
<organism evidence="3 4">
    <name type="scientific">Rhypophila decipiens</name>
    <dbReference type="NCBI Taxonomy" id="261697"/>
    <lineage>
        <taxon>Eukaryota</taxon>
        <taxon>Fungi</taxon>
        <taxon>Dikarya</taxon>
        <taxon>Ascomycota</taxon>
        <taxon>Pezizomycotina</taxon>
        <taxon>Sordariomycetes</taxon>
        <taxon>Sordariomycetidae</taxon>
        <taxon>Sordariales</taxon>
        <taxon>Naviculisporaceae</taxon>
        <taxon>Rhypophila</taxon>
    </lineage>
</organism>
<evidence type="ECO:0000313" key="4">
    <source>
        <dbReference type="Proteomes" id="UP001301769"/>
    </source>
</evidence>
<feature type="compositionally biased region" description="Low complexity" evidence="1">
    <location>
        <begin position="246"/>
        <end position="276"/>
    </location>
</feature>
<keyword evidence="2" id="KW-0732">Signal</keyword>
<dbReference type="EMBL" id="MU858070">
    <property type="protein sequence ID" value="KAK4216281.1"/>
    <property type="molecule type" value="Genomic_DNA"/>
</dbReference>
<proteinExistence type="predicted"/>
<dbReference type="Gene3D" id="2.70.50.70">
    <property type="match status" value="1"/>
</dbReference>
<dbReference type="Proteomes" id="UP001301769">
    <property type="component" value="Unassembled WGS sequence"/>
</dbReference>
<feature type="compositionally biased region" description="Low complexity" evidence="1">
    <location>
        <begin position="291"/>
        <end position="323"/>
    </location>
</feature>
<feature type="region of interest" description="Disordered" evidence="1">
    <location>
        <begin position="206"/>
        <end position="357"/>
    </location>
</feature>
<keyword evidence="4" id="KW-1185">Reference proteome</keyword>
<feature type="chain" id="PRO_5043041296" description="Lytic polysaccharide monooxygenase 9" evidence="2">
    <location>
        <begin position="20"/>
        <end position="414"/>
    </location>
</feature>
<evidence type="ECO:0000313" key="3">
    <source>
        <dbReference type="EMBL" id="KAK4216281.1"/>
    </source>
</evidence>
<evidence type="ECO:0008006" key="5">
    <source>
        <dbReference type="Google" id="ProtNLM"/>
    </source>
</evidence>
<evidence type="ECO:0000256" key="2">
    <source>
        <dbReference type="SAM" id="SignalP"/>
    </source>
</evidence>